<evidence type="ECO:0000313" key="2">
    <source>
        <dbReference type="EMBL" id="KAJ4464380.1"/>
    </source>
</evidence>
<protein>
    <submittedName>
        <fullName evidence="2">Uncharacterized protein</fullName>
    </submittedName>
</protein>
<evidence type="ECO:0000313" key="3">
    <source>
        <dbReference type="Proteomes" id="UP001150266"/>
    </source>
</evidence>
<dbReference type="AlphaFoldDB" id="A0A9W8ZQS1"/>
<keyword evidence="1" id="KW-0472">Membrane</keyword>
<dbReference type="EMBL" id="JAOTPV010000123">
    <property type="protein sequence ID" value="KAJ4464380.1"/>
    <property type="molecule type" value="Genomic_DNA"/>
</dbReference>
<gene>
    <name evidence="2" type="ORF">J3R30DRAFT_3637388</name>
</gene>
<keyword evidence="1" id="KW-0812">Transmembrane</keyword>
<sequence length="74" mass="8748">TTSLLFRLHASFYIALLFTHLIPTALLMDTSDSYCRSSWLRCETSLTVSYCHETIFFHYSFLLLFFSFSFIYLP</sequence>
<name>A0A9W8ZQS1_9AGAR</name>
<accession>A0A9W8ZQS1</accession>
<feature type="transmembrane region" description="Helical" evidence="1">
    <location>
        <begin position="55"/>
        <end position="73"/>
    </location>
</feature>
<organism evidence="2 3">
    <name type="scientific">Lentinula aciculospora</name>
    <dbReference type="NCBI Taxonomy" id="153920"/>
    <lineage>
        <taxon>Eukaryota</taxon>
        <taxon>Fungi</taxon>
        <taxon>Dikarya</taxon>
        <taxon>Basidiomycota</taxon>
        <taxon>Agaricomycotina</taxon>
        <taxon>Agaricomycetes</taxon>
        <taxon>Agaricomycetidae</taxon>
        <taxon>Agaricales</taxon>
        <taxon>Marasmiineae</taxon>
        <taxon>Omphalotaceae</taxon>
        <taxon>Lentinula</taxon>
    </lineage>
</organism>
<feature type="non-terminal residue" evidence="2">
    <location>
        <position position="74"/>
    </location>
</feature>
<reference evidence="2" key="1">
    <citation type="submission" date="2022-08" db="EMBL/GenBank/DDBJ databases">
        <title>A Global Phylogenomic Analysis of the Shiitake Genus Lentinula.</title>
        <authorList>
            <consortium name="DOE Joint Genome Institute"/>
            <person name="Sierra-Patev S."/>
            <person name="Min B."/>
            <person name="Naranjo-Ortiz M."/>
            <person name="Looney B."/>
            <person name="Konkel Z."/>
            <person name="Slot J.C."/>
            <person name="Sakamoto Y."/>
            <person name="Steenwyk J.L."/>
            <person name="Rokas A."/>
            <person name="Carro J."/>
            <person name="Camarero S."/>
            <person name="Ferreira P."/>
            <person name="Molpeceres G."/>
            <person name="Ruiz-Duenas F.J."/>
            <person name="Serrano A."/>
            <person name="Henrissat B."/>
            <person name="Drula E."/>
            <person name="Hughes K.W."/>
            <person name="Mata J.L."/>
            <person name="Ishikawa N.K."/>
            <person name="Vargas-Isla R."/>
            <person name="Ushijima S."/>
            <person name="Smith C.A."/>
            <person name="Ahrendt S."/>
            <person name="Andreopoulos W."/>
            <person name="He G."/>
            <person name="Labutti K."/>
            <person name="Lipzen A."/>
            <person name="Ng V."/>
            <person name="Riley R."/>
            <person name="Sandor L."/>
            <person name="Barry K."/>
            <person name="Martinez A.T."/>
            <person name="Xiao Y."/>
            <person name="Gibbons J.G."/>
            <person name="Terashima K."/>
            <person name="Grigoriev I.V."/>
            <person name="Hibbett D.S."/>
        </authorList>
    </citation>
    <scope>NUCLEOTIDE SEQUENCE</scope>
    <source>
        <strain evidence="2">JLM2183</strain>
    </source>
</reference>
<keyword evidence="1" id="KW-1133">Transmembrane helix</keyword>
<keyword evidence="3" id="KW-1185">Reference proteome</keyword>
<feature type="non-terminal residue" evidence="2">
    <location>
        <position position="1"/>
    </location>
</feature>
<dbReference type="Proteomes" id="UP001150266">
    <property type="component" value="Unassembled WGS sequence"/>
</dbReference>
<evidence type="ECO:0000256" key="1">
    <source>
        <dbReference type="SAM" id="Phobius"/>
    </source>
</evidence>
<feature type="transmembrane region" description="Helical" evidence="1">
    <location>
        <begin position="12"/>
        <end position="28"/>
    </location>
</feature>
<comment type="caution">
    <text evidence="2">The sequence shown here is derived from an EMBL/GenBank/DDBJ whole genome shotgun (WGS) entry which is preliminary data.</text>
</comment>
<proteinExistence type="predicted"/>